<sequence>MTRFIALHTHDVRFPTSRTLDGSDAMNPDPDYSAAYLRLVTDAGDGLEG</sequence>
<evidence type="ECO:0000313" key="1">
    <source>
        <dbReference type="EMBL" id="TDC68644.1"/>
    </source>
</evidence>
<keyword evidence="2" id="KW-1185">Reference proteome</keyword>
<dbReference type="EMBL" id="SMKI01000367">
    <property type="protein sequence ID" value="TDC68644.1"/>
    <property type="molecule type" value="Genomic_DNA"/>
</dbReference>
<comment type="caution">
    <text evidence="1">The sequence shown here is derived from an EMBL/GenBank/DDBJ whole genome shotgun (WGS) entry which is preliminary data.</text>
</comment>
<protein>
    <submittedName>
        <fullName evidence="1">Fuconate dehydratase</fullName>
    </submittedName>
</protein>
<feature type="non-terminal residue" evidence="1">
    <location>
        <position position="49"/>
    </location>
</feature>
<evidence type="ECO:0000313" key="2">
    <source>
        <dbReference type="Proteomes" id="UP000295345"/>
    </source>
</evidence>
<accession>A0A4R4T0C5</accession>
<name>A0A4R4T0C5_9ACTN</name>
<gene>
    <name evidence="1" type="ORF">E1283_27070</name>
</gene>
<dbReference type="AlphaFoldDB" id="A0A4R4T0C5"/>
<proteinExistence type="predicted"/>
<organism evidence="1 2">
    <name type="scientific">Streptomyces hainanensis</name>
    <dbReference type="NCBI Taxonomy" id="402648"/>
    <lineage>
        <taxon>Bacteria</taxon>
        <taxon>Bacillati</taxon>
        <taxon>Actinomycetota</taxon>
        <taxon>Actinomycetes</taxon>
        <taxon>Kitasatosporales</taxon>
        <taxon>Streptomycetaceae</taxon>
        <taxon>Streptomyces</taxon>
    </lineage>
</organism>
<dbReference type="Gene3D" id="3.30.390.10">
    <property type="entry name" value="Enolase-like, N-terminal domain"/>
    <property type="match status" value="1"/>
</dbReference>
<reference evidence="1 2" key="1">
    <citation type="submission" date="2019-03" db="EMBL/GenBank/DDBJ databases">
        <title>Draft genome sequences of novel Actinobacteria.</title>
        <authorList>
            <person name="Sahin N."/>
            <person name="Ay H."/>
            <person name="Saygin H."/>
        </authorList>
    </citation>
    <scope>NUCLEOTIDE SEQUENCE [LARGE SCALE GENOMIC DNA]</scope>
    <source>
        <strain evidence="1 2">DSM 41900</strain>
    </source>
</reference>
<dbReference type="InterPro" id="IPR029017">
    <property type="entry name" value="Enolase-like_N"/>
</dbReference>
<dbReference type="SUPFAM" id="SSF54826">
    <property type="entry name" value="Enolase N-terminal domain-like"/>
    <property type="match status" value="1"/>
</dbReference>
<dbReference type="Proteomes" id="UP000295345">
    <property type="component" value="Unassembled WGS sequence"/>
</dbReference>